<dbReference type="GO" id="GO:0006956">
    <property type="term" value="P:complement activation"/>
    <property type="evidence" value="ECO:0007669"/>
    <property type="project" value="TreeGrafter"/>
</dbReference>
<keyword evidence="2" id="KW-0964">Secreted</keyword>
<keyword evidence="3" id="KW-1015">Disulfide bond</keyword>
<dbReference type="PANTHER" id="PTHR45742">
    <property type="entry name" value="COMPLEMENT COMPONENT C6"/>
    <property type="match status" value="1"/>
</dbReference>
<dbReference type="EMBL" id="WWCN01000002">
    <property type="protein sequence ID" value="MYM21858.1"/>
    <property type="molecule type" value="Genomic_DNA"/>
</dbReference>
<comment type="subcellular location">
    <subcellularLocation>
        <location evidence="1">Secreted</location>
    </subcellularLocation>
</comment>
<sequence length="648" mass="72333">MNDGIDANDIILEIGGLNELGRGINRLDVGTRCKLSTNRVADSQSGNKTIIFVDGSKQTTFRMGDKVSYELSRSDAFSEDIFQNTESYHTSLNASAEATINYGAFSSDFKFTFGRDIDSLREYSAALHTRAMTLWQLTLPANADGNTTDFNTKLGQLPKPFDANSAAVRSAYFNFFNNYGTDVVTEVIVGGALNYALMIEKSHLSDITKIDFAAKAEYASYVHGKASVQQQEEVKKNSQHVIRTLSTRGGNYNFNFSQEAPENYQKGLEGWRATVASAPSVVKVRTKPITEFVGDPAIRKNLEDAYKWYAYRDLLMTSSWDGSVIAIGEVVQKPGHDVPTGPRLRLLVLDGDIKVSQDDHFTAPANDASPAAFQNFWRNMAEKLNAIDPSNAKVLLATECWPRDKRYTPTVDMLEALLKHGANRSTLDRWKALTNKMAPCRLAGLTYTLAGNRLSTAGIDGLSVGFATRNEDPSANVTIFGRLSRDAMQWLKLTELNPTIASSTTQLRSISNAQTGLAMALDPDDSTRIVMQAVNASSDEQLWFFHELEPRDTNPTYRDIHNPCLVINYKTGRALQGFRNQTESKLQDLQPQLQDDVVWDHRGGDKNCNLLMVYFWMDALNLKQEDSSVRVRPWLQEPMRWNLTTVSK</sequence>
<protein>
    <recommendedName>
        <fullName evidence="4">MACPF domain-containing protein</fullName>
    </recommendedName>
</protein>
<dbReference type="Proteomes" id="UP000479335">
    <property type="component" value="Unassembled WGS sequence"/>
</dbReference>
<evidence type="ECO:0000259" key="4">
    <source>
        <dbReference type="PROSITE" id="PS51412"/>
    </source>
</evidence>
<reference evidence="5 6" key="1">
    <citation type="submission" date="2019-12" db="EMBL/GenBank/DDBJ databases">
        <title>Novel species isolated from a subtropical stream in China.</title>
        <authorList>
            <person name="Lu H."/>
        </authorList>
    </citation>
    <scope>NUCLEOTIDE SEQUENCE [LARGE SCALE GENOMIC DNA]</scope>
    <source>
        <strain evidence="5 6">FT135W</strain>
    </source>
</reference>
<comment type="caution">
    <text evidence="5">The sequence shown here is derived from an EMBL/GenBank/DDBJ whole genome shotgun (WGS) entry which is preliminary data.</text>
</comment>
<feature type="domain" description="MACPF" evidence="4">
    <location>
        <begin position="1"/>
        <end position="324"/>
    </location>
</feature>
<dbReference type="PROSITE" id="PS51412">
    <property type="entry name" value="MACPF_2"/>
    <property type="match status" value="1"/>
</dbReference>
<gene>
    <name evidence="5" type="ORF">GTP46_04230</name>
</gene>
<dbReference type="InterPro" id="IPR020864">
    <property type="entry name" value="MACPF"/>
</dbReference>
<dbReference type="GO" id="GO:0005576">
    <property type="term" value="C:extracellular region"/>
    <property type="evidence" value="ECO:0007669"/>
    <property type="project" value="UniProtKB-SubCell"/>
</dbReference>
<dbReference type="PANTHER" id="PTHR45742:SF8">
    <property type="entry name" value="FLOCCULATION PROTEIN FLO11"/>
    <property type="match status" value="1"/>
</dbReference>
<name>A0A6L8K6P1_9BURK</name>
<evidence type="ECO:0000256" key="2">
    <source>
        <dbReference type="ARBA" id="ARBA00022525"/>
    </source>
</evidence>
<organism evidence="5 6">
    <name type="scientific">Duganella flavida</name>
    <dbReference type="NCBI Taxonomy" id="2692175"/>
    <lineage>
        <taxon>Bacteria</taxon>
        <taxon>Pseudomonadati</taxon>
        <taxon>Pseudomonadota</taxon>
        <taxon>Betaproteobacteria</taxon>
        <taxon>Burkholderiales</taxon>
        <taxon>Oxalobacteraceae</taxon>
        <taxon>Telluria group</taxon>
        <taxon>Duganella</taxon>
    </lineage>
</organism>
<evidence type="ECO:0000256" key="1">
    <source>
        <dbReference type="ARBA" id="ARBA00004613"/>
    </source>
</evidence>
<dbReference type="GO" id="GO:0005579">
    <property type="term" value="C:membrane attack complex"/>
    <property type="evidence" value="ECO:0007669"/>
    <property type="project" value="TreeGrafter"/>
</dbReference>
<evidence type="ECO:0000256" key="3">
    <source>
        <dbReference type="ARBA" id="ARBA00023157"/>
    </source>
</evidence>
<dbReference type="RefSeq" id="WP_161005363.1">
    <property type="nucleotide sequence ID" value="NZ_WWCN01000002.1"/>
</dbReference>
<proteinExistence type="predicted"/>
<dbReference type="Pfam" id="PF01823">
    <property type="entry name" value="MACPF"/>
    <property type="match status" value="1"/>
</dbReference>
<keyword evidence="6" id="KW-1185">Reference proteome</keyword>
<evidence type="ECO:0000313" key="5">
    <source>
        <dbReference type="EMBL" id="MYM21858.1"/>
    </source>
</evidence>
<evidence type="ECO:0000313" key="6">
    <source>
        <dbReference type="Proteomes" id="UP000479335"/>
    </source>
</evidence>
<accession>A0A6L8K6P1</accession>
<dbReference type="AlphaFoldDB" id="A0A6L8K6P1"/>
<dbReference type="SMART" id="SM00457">
    <property type="entry name" value="MACPF"/>
    <property type="match status" value="1"/>
</dbReference>